<evidence type="ECO:0000313" key="3">
    <source>
        <dbReference type="Proteomes" id="UP000235460"/>
    </source>
</evidence>
<keyword evidence="1" id="KW-0175">Coiled coil</keyword>
<sequence>MRGKVIAQFLLPTLFAGGVFIKTSLAGETPEELKAQIDALKQQIATMQQQMASMQTLIETLQGKLQQVETKTEKLTPQFVAKDSKPVFGKPGLEWQLYGRVKMDYHYDTAQIKYYNDFVGAVKNRWSASYNSTTETWKISKVPDYQNDSTNFNPRDTRLGALIYQSYGNWVVKGHTEIDFYGYNSGNNIIPRIRLAYVDINNTKTKTSLLFGQDWIPVSQLNPSTIEFGILTAAGNLWWRVPQLTIRQKVFENWELLGSLMMHRRLSTDLERRMPWALARIQYKDGVLNKVFDKGSMIALGGGYKHDAIKAKEVSFPSKKFKESDVDRWLICAEWLFNFKLLKQNLQFKGEAWTGKGIDDEWLRYDLGVNAYGEPIEAYGLWADLVWNISPRWTFTIGAGFDDPNDKEILKGLIGPQALNDRQFTKNTQYFANLWYKLTDKMSIGVEVMHIETERRDWVDTANRFTLSAFYNF</sequence>
<dbReference type="SUPFAM" id="SSF56935">
    <property type="entry name" value="Porins"/>
    <property type="match status" value="1"/>
</dbReference>
<dbReference type="AlphaFoldDB" id="A0A2N7PME3"/>
<protein>
    <recommendedName>
        <fullName evidence="4">Porin</fullName>
    </recommendedName>
</protein>
<dbReference type="EMBL" id="PNIK01000081">
    <property type="protein sequence ID" value="PMP66279.1"/>
    <property type="molecule type" value="Genomic_DNA"/>
</dbReference>
<evidence type="ECO:0000313" key="2">
    <source>
        <dbReference type="EMBL" id="PMP66279.1"/>
    </source>
</evidence>
<evidence type="ECO:0000256" key="1">
    <source>
        <dbReference type="SAM" id="Coils"/>
    </source>
</evidence>
<evidence type="ECO:0008006" key="4">
    <source>
        <dbReference type="Google" id="ProtNLM"/>
    </source>
</evidence>
<reference evidence="2 3" key="1">
    <citation type="submission" date="2018-01" db="EMBL/GenBank/DDBJ databases">
        <title>Metagenomic assembled genomes from two thermal pools in the Uzon Caldera, Kamchatka, Russia.</title>
        <authorList>
            <person name="Wilkins L."/>
            <person name="Ettinger C."/>
        </authorList>
    </citation>
    <scope>NUCLEOTIDE SEQUENCE [LARGE SCALE GENOMIC DNA]</scope>
    <source>
        <strain evidence="2">ZAV-08</strain>
    </source>
</reference>
<name>A0A2N7PME3_9BACT</name>
<organism evidence="2 3">
    <name type="scientific">Thermodesulfobacterium geofontis</name>
    <dbReference type="NCBI Taxonomy" id="1295609"/>
    <lineage>
        <taxon>Bacteria</taxon>
        <taxon>Pseudomonadati</taxon>
        <taxon>Thermodesulfobacteriota</taxon>
        <taxon>Thermodesulfobacteria</taxon>
        <taxon>Thermodesulfobacteriales</taxon>
        <taxon>Thermodesulfobacteriaceae</taxon>
        <taxon>Thermodesulfobacterium</taxon>
    </lineage>
</organism>
<comment type="caution">
    <text evidence="2">The sequence shown here is derived from an EMBL/GenBank/DDBJ whole genome shotgun (WGS) entry which is preliminary data.</text>
</comment>
<proteinExistence type="predicted"/>
<dbReference type="Gene3D" id="1.20.5.340">
    <property type="match status" value="1"/>
</dbReference>
<dbReference type="Proteomes" id="UP000235460">
    <property type="component" value="Unassembled WGS sequence"/>
</dbReference>
<gene>
    <name evidence="2" type="ORF">C0190_05830</name>
</gene>
<feature type="coiled-coil region" evidence="1">
    <location>
        <begin position="30"/>
        <end position="71"/>
    </location>
</feature>
<accession>A0A2N7PME3</accession>